<dbReference type="Pfam" id="PF12831">
    <property type="entry name" value="FAD_oxidored"/>
    <property type="match status" value="1"/>
</dbReference>
<dbReference type="Proteomes" id="UP000216533">
    <property type="component" value="Unassembled WGS sequence"/>
</dbReference>
<dbReference type="InterPro" id="IPR036188">
    <property type="entry name" value="FAD/NAD-bd_sf"/>
</dbReference>
<organism evidence="6 7">
    <name type="scientific">Parenemella sanctibonifatiensis</name>
    <dbReference type="NCBI Taxonomy" id="2016505"/>
    <lineage>
        <taxon>Bacteria</taxon>
        <taxon>Bacillati</taxon>
        <taxon>Actinomycetota</taxon>
        <taxon>Actinomycetes</taxon>
        <taxon>Propionibacteriales</taxon>
        <taxon>Propionibacteriaceae</taxon>
        <taxon>Parenemella</taxon>
    </lineage>
</organism>
<keyword evidence="5" id="KW-0411">Iron-sulfur</keyword>
<dbReference type="GO" id="GO:0051539">
    <property type="term" value="F:4 iron, 4 sulfur cluster binding"/>
    <property type="evidence" value="ECO:0007669"/>
    <property type="project" value="UniProtKB-KW"/>
</dbReference>
<dbReference type="RefSeq" id="WP_094450915.1">
    <property type="nucleotide sequence ID" value="NZ_NMVI01000017.1"/>
</dbReference>
<evidence type="ECO:0000313" key="7">
    <source>
        <dbReference type="Proteomes" id="UP000216533"/>
    </source>
</evidence>
<accession>A0A255E5D5</accession>
<dbReference type="SUPFAM" id="SSF51905">
    <property type="entry name" value="FAD/NAD(P)-binding domain"/>
    <property type="match status" value="1"/>
</dbReference>
<evidence type="ECO:0000256" key="1">
    <source>
        <dbReference type="ARBA" id="ARBA00022485"/>
    </source>
</evidence>
<evidence type="ECO:0000256" key="4">
    <source>
        <dbReference type="ARBA" id="ARBA00023004"/>
    </source>
</evidence>
<dbReference type="GO" id="GO:0046872">
    <property type="term" value="F:metal ion binding"/>
    <property type="evidence" value="ECO:0007669"/>
    <property type="project" value="UniProtKB-KW"/>
</dbReference>
<keyword evidence="2" id="KW-0479">Metal-binding</keyword>
<dbReference type="AlphaFoldDB" id="A0A255E5D5"/>
<dbReference type="GO" id="GO:0016491">
    <property type="term" value="F:oxidoreductase activity"/>
    <property type="evidence" value="ECO:0007669"/>
    <property type="project" value="UniProtKB-KW"/>
</dbReference>
<dbReference type="Gene3D" id="2.60.120.260">
    <property type="entry name" value="Galactose-binding domain-like"/>
    <property type="match status" value="1"/>
</dbReference>
<gene>
    <name evidence="6" type="ORF">CGZ92_08245</name>
</gene>
<evidence type="ECO:0000256" key="2">
    <source>
        <dbReference type="ARBA" id="ARBA00022723"/>
    </source>
</evidence>
<keyword evidence="3" id="KW-0560">Oxidoreductase</keyword>
<dbReference type="Gene3D" id="3.50.50.60">
    <property type="entry name" value="FAD/NAD(P)-binding domain"/>
    <property type="match status" value="1"/>
</dbReference>
<reference evidence="6 7" key="1">
    <citation type="submission" date="2017-07" db="EMBL/GenBank/DDBJ databases">
        <title>Draft whole genome sequences of clinical Proprionibacteriaceae strains.</title>
        <authorList>
            <person name="Bernier A.-M."/>
            <person name="Bernard K."/>
            <person name="Domingo M.-C."/>
        </authorList>
    </citation>
    <scope>NUCLEOTIDE SEQUENCE [LARGE SCALE GENOMIC DNA]</scope>
    <source>
        <strain evidence="6 7">NML 160184</strain>
    </source>
</reference>
<keyword evidence="4" id="KW-0408">Iron</keyword>
<evidence type="ECO:0000313" key="6">
    <source>
        <dbReference type="EMBL" id="OYN86769.1"/>
    </source>
</evidence>
<dbReference type="InterPro" id="IPR039650">
    <property type="entry name" value="HdrA-like"/>
</dbReference>
<evidence type="ECO:0000256" key="3">
    <source>
        <dbReference type="ARBA" id="ARBA00023002"/>
    </source>
</evidence>
<dbReference type="EMBL" id="NMVI01000017">
    <property type="protein sequence ID" value="OYN86769.1"/>
    <property type="molecule type" value="Genomic_DNA"/>
</dbReference>
<sequence length="752" mass="82307">MLGTTQTIESDLAVIGGGLAGVCAAIAAARRGHRVALVQNRPVLGGNSSSEVRVWVCGATAHGVHQWARETGIMGELWVENQYRNREGNPYYWDMVVLEKVKAEPNIELFLNTEVTEVDTADGRITGVRGWQSGSERRLEFTAQLYADCTGDGIVGALAGASWRTGREAQEVYDESWAPDVPDDNTLGSTILFYTKDLGKPSPFVPPPWAVKISETAIPTTRTIKQTLSGCDFWWIELGGDRDVVADNEEIRDDLQAVCYGIFDHIKNSGEFEADNLTLEWIGSVPGKREYRRFEGEITLTQHDILEQTEFEDRVAHGGWSIDLHPPGGVYASERGSRHWHPPGNYHIPLRALFSPQVSNLWFAGRALSASHVAFGSVRVMATCALTGEAAGLGAALSLELGVPGGVLAAERLPELQAALAYADASVLGLENRDPADLARQATASASSTMTALDNSRQDWTPVDLADDLAIVIPVDPSIDGIEVAVRATQATTLRAELWNTDKPQNYLPHELVAEAEVAVDPSGSDDSIGSDDVTVPTWVQLPLAWAPETARNTMLILKANPDITLHEGLRRQPGTVALRHRHMPADEQWTEQFRPWKPVLVDTGLAMRVSSTTQAYAPDKAVGGYARPYGGPQTWVSAPLTQDEQPWLELAWQGPQEINEVIAIFDDDIEVDLINLHHHTNEELVMPTLVTSAVIEVADGDGWRTVAETETNRARKWTVRLDAPATTDRLRLRCRATGGTDRARVVALRAY</sequence>
<proteinExistence type="predicted"/>
<keyword evidence="1" id="KW-0004">4Fe-4S</keyword>
<name>A0A255E5D5_9ACTN</name>
<protein>
    <submittedName>
        <fullName evidence="6">Pyridine nucleotide-disulfide oxidoreductase</fullName>
    </submittedName>
</protein>
<dbReference type="PANTHER" id="PTHR43498">
    <property type="entry name" value="FERREDOXIN:COB-COM HETERODISULFIDE REDUCTASE SUBUNIT A"/>
    <property type="match status" value="1"/>
</dbReference>
<comment type="caution">
    <text evidence="6">The sequence shown here is derived from an EMBL/GenBank/DDBJ whole genome shotgun (WGS) entry which is preliminary data.</text>
</comment>
<dbReference type="PANTHER" id="PTHR43498:SF1">
    <property type="entry name" value="COB--COM HETERODISULFIDE REDUCTASE IRON-SULFUR SUBUNIT A"/>
    <property type="match status" value="1"/>
</dbReference>
<evidence type="ECO:0000256" key="5">
    <source>
        <dbReference type="ARBA" id="ARBA00023014"/>
    </source>
</evidence>